<accession>G5A8A6</accession>
<evidence type="ECO:0000313" key="2">
    <source>
        <dbReference type="Proteomes" id="UP000002640"/>
    </source>
</evidence>
<dbReference type="GeneID" id="20661033"/>
<evidence type="ECO:0000313" key="1">
    <source>
        <dbReference type="EMBL" id="EGZ08132.1"/>
    </source>
</evidence>
<dbReference type="InParanoid" id="G5A8A6"/>
<dbReference type="EMBL" id="JH159161">
    <property type="protein sequence ID" value="EGZ08132.1"/>
    <property type="molecule type" value="Genomic_DNA"/>
</dbReference>
<dbReference type="KEGG" id="psoj:PHYSODRAFT_526645"/>
<organism evidence="1 2">
    <name type="scientific">Phytophthora sojae (strain P6497)</name>
    <name type="common">Soybean stem and root rot agent</name>
    <name type="synonym">Phytophthora megasperma f. sp. glycines</name>
    <dbReference type="NCBI Taxonomy" id="1094619"/>
    <lineage>
        <taxon>Eukaryota</taxon>
        <taxon>Sar</taxon>
        <taxon>Stramenopiles</taxon>
        <taxon>Oomycota</taxon>
        <taxon>Peronosporomycetes</taxon>
        <taxon>Peronosporales</taxon>
        <taxon>Peronosporaceae</taxon>
        <taxon>Phytophthora</taxon>
    </lineage>
</organism>
<sequence>MPATNFEVEGVTMFGSRPDDSFRYQISLQDEKVNIWLEDRSSKKQWQSGFLKKEDYVTAANVFVDATAADYVSCFQQSLDCSMDKTEESQRKLSTLKGGKLQLDMSIKLRLLQSARDVKY</sequence>
<gene>
    <name evidence="1" type="ORF">PHYSODRAFT_526645</name>
</gene>
<reference evidence="1 2" key="1">
    <citation type="journal article" date="2006" name="Science">
        <title>Phytophthora genome sequences uncover evolutionary origins and mechanisms of pathogenesis.</title>
        <authorList>
            <person name="Tyler B.M."/>
            <person name="Tripathy S."/>
            <person name="Zhang X."/>
            <person name="Dehal P."/>
            <person name="Jiang R.H."/>
            <person name="Aerts A."/>
            <person name="Arredondo F.D."/>
            <person name="Baxter L."/>
            <person name="Bensasson D."/>
            <person name="Beynon J.L."/>
            <person name="Chapman J."/>
            <person name="Damasceno C.M."/>
            <person name="Dorrance A.E."/>
            <person name="Dou D."/>
            <person name="Dickerman A.W."/>
            <person name="Dubchak I.L."/>
            <person name="Garbelotto M."/>
            <person name="Gijzen M."/>
            <person name="Gordon S.G."/>
            <person name="Govers F."/>
            <person name="Grunwald N.J."/>
            <person name="Huang W."/>
            <person name="Ivors K.L."/>
            <person name="Jones R.W."/>
            <person name="Kamoun S."/>
            <person name="Krampis K."/>
            <person name="Lamour K.H."/>
            <person name="Lee M.K."/>
            <person name="McDonald W.H."/>
            <person name="Medina M."/>
            <person name="Meijer H.J."/>
            <person name="Nordberg E.K."/>
            <person name="Maclean D.J."/>
            <person name="Ospina-Giraldo M.D."/>
            <person name="Morris P.F."/>
            <person name="Phuntumart V."/>
            <person name="Putnam N.H."/>
            <person name="Rash S."/>
            <person name="Rose J.K."/>
            <person name="Sakihama Y."/>
            <person name="Salamov A.A."/>
            <person name="Savidor A."/>
            <person name="Scheuring C.F."/>
            <person name="Smith B.M."/>
            <person name="Sobral B.W."/>
            <person name="Terry A."/>
            <person name="Torto-Alalibo T.A."/>
            <person name="Win J."/>
            <person name="Xu Z."/>
            <person name="Zhang H."/>
            <person name="Grigoriev I.V."/>
            <person name="Rokhsar D.S."/>
            <person name="Boore J.L."/>
        </authorList>
    </citation>
    <scope>NUCLEOTIDE SEQUENCE [LARGE SCALE GENOMIC DNA]</scope>
    <source>
        <strain evidence="1 2">P6497</strain>
    </source>
</reference>
<feature type="non-terminal residue" evidence="1">
    <location>
        <position position="120"/>
    </location>
</feature>
<dbReference type="RefSeq" id="XP_009536304.1">
    <property type="nucleotide sequence ID" value="XM_009538009.1"/>
</dbReference>
<dbReference type="Proteomes" id="UP000002640">
    <property type="component" value="Unassembled WGS sequence"/>
</dbReference>
<protein>
    <submittedName>
        <fullName evidence="1">Uncharacterized protein</fullName>
    </submittedName>
</protein>
<dbReference type="AlphaFoldDB" id="G5A8A6"/>
<name>G5A8A6_PHYSP</name>
<proteinExistence type="predicted"/>
<keyword evidence="2" id="KW-1185">Reference proteome</keyword>